<feature type="active site" evidence="12">
    <location>
        <position position="279"/>
    </location>
</feature>
<evidence type="ECO:0000256" key="10">
    <source>
        <dbReference type="ARBA" id="ARBA00023277"/>
    </source>
</evidence>
<protein>
    <recommendedName>
        <fullName evidence="12">Bifunctional protein HldE</fullName>
    </recommendedName>
    <domain>
        <recommendedName>
            <fullName evidence="12">D-beta-D-heptose 7-phosphate kinase</fullName>
            <ecNumber evidence="12">2.7.1.167</ecNumber>
        </recommendedName>
        <alternativeName>
            <fullName evidence="12">D-beta-D-heptose 7-phosphotransferase</fullName>
        </alternativeName>
        <alternativeName>
            <fullName evidence="12">D-glycero-beta-D-manno-heptose-7-phosphate kinase</fullName>
        </alternativeName>
    </domain>
    <domain>
        <recommendedName>
            <fullName evidence="12">D-beta-D-heptose 1-phosphate adenylyltransferase</fullName>
            <ecNumber evidence="12">2.7.7.70</ecNumber>
        </recommendedName>
        <alternativeName>
            <fullName evidence="12">D-glycero-beta-D-manno-heptose 1-phosphate adenylyltransferase</fullName>
        </alternativeName>
    </domain>
</protein>
<dbReference type="CDD" id="cd01172">
    <property type="entry name" value="RfaE_like"/>
    <property type="match status" value="1"/>
</dbReference>
<comment type="pathway">
    <text evidence="3">Bacterial outer membrane biogenesis; LPS core biosynthesis.</text>
</comment>
<evidence type="ECO:0000256" key="8">
    <source>
        <dbReference type="ARBA" id="ARBA00022840"/>
    </source>
</evidence>
<dbReference type="PANTHER" id="PTHR46969">
    <property type="entry name" value="BIFUNCTIONAL PROTEIN HLDE"/>
    <property type="match status" value="1"/>
</dbReference>
<dbReference type="SUPFAM" id="SSF52374">
    <property type="entry name" value="Nucleotidylyl transferase"/>
    <property type="match status" value="1"/>
</dbReference>
<sequence length="500" mass="52530">MSSQNTILLDSAISTFPDVRVMCVGDVIVDTYNNGSVTRISPESPIPVFNSGIEMMVPGGAANVARNVTALGGDCVMISAIGQDLVGQTLIAELSKNPKLILDVHRVAGRPTSHKIRYVAQGQHMLRVDNESSAPLDCEAEAAVLDRVLHHIHSCTVIILSDYAKGVLTDRVISEITQAARSLGKPVVVDPKSCNLSRYAGATVLTPNLKEASAAYGAPIESDEQVVAAGEELRAAAGIDNLLITRSEKGMTLVEGDGRPHTHIRNVAIEVFDVVGAGDTVVATLSLGLGSGLELADAAYLANTAGGIVVGKRGTATISPDELLERLAKINAGNRRIGAPLLLSARAAGNYAAARRAEGKQVGFTNGVFDIVHPGHISILEFSRAQCDCLIVGLNSDNSVRRLGKGPGRPINGEQDRATVLGAFGTVDAVVIFEEDTPIDLIREIRPDVLIKGADYSIETVVGSDIVLGYGGRVELARLIEGKSSTNIITRAMIGKAVTS</sequence>
<keyword evidence="10 12" id="KW-0119">Carbohydrate metabolism</keyword>
<evidence type="ECO:0000256" key="1">
    <source>
        <dbReference type="ARBA" id="ARBA00002319"/>
    </source>
</evidence>
<dbReference type="Pfam" id="PF01467">
    <property type="entry name" value="CTP_transf_like"/>
    <property type="match status" value="1"/>
</dbReference>
<evidence type="ECO:0000256" key="5">
    <source>
        <dbReference type="ARBA" id="ARBA00022695"/>
    </source>
</evidence>
<dbReference type="InterPro" id="IPR014729">
    <property type="entry name" value="Rossmann-like_a/b/a_fold"/>
</dbReference>
<evidence type="ECO:0000256" key="12">
    <source>
        <dbReference type="HAMAP-Rule" id="MF_01603"/>
    </source>
</evidence>
<proteinExistence type="inferred from homology"/>
<keyword evidence="5 12" id="KW-0548">Nucleotidyltransferase</keyword>
<comment type="similarity">
    <text evidence="12">In the N-terminal section; belongs to the carbohydrate kinase PfkB family.</text>
</comment>
<dbReference type="RefSeq" id="WP_268943780.1">
    <property type="nucleotide sequence ID" value="NZ_JAPTYD010000046.1"/>
</dbReference>
<evidence type="ECO:0000256" key="7">
    <source>
        <dbReference type="ARBA" id="ARBA00022777"/>
    </source>
</evidence>
<dbReference type="Gene3D" id="3.40.1190.20">
    <property type="match status" value="1"/>
</dbReference>
<organism evidence="15 16">
    <name type="scientific">Paracoccus benzoatiresistens</name>
    <dbReference type="NCBI Taxonomy" id="2997341"/>
    <lineage>
        <taxon>Bacteria</taxon>
        <taxon>Pseudomonadati</taxon>
        <taxon>Pseudomonadota</taxon>
        <taxon>Alphaproteobacteria</taxon>
        <taxon>Rhodobacterales</taxon>
        <taxon>Paracoccaceae</taxon>
        <taxon>Paracoccus</taxon>
    </lineage>
</organism>
<dbReference type="InterPro" id="IPR002173">
    <property type="entry name" value="Carboh/pur_kinase_PfkB_CS"/>
</dbReference>
<feature type="domain" description="Cytidyltransferase-like" evidence="14">
    <location>
        <begin position="365"/>
        <end position="459"/>
    </location>
</feature>
<name>A0ABT4J9C3_9RHOB</name>
<comment type="similarity">
    <text evidence="12">In the C-terminal section; belongs to the cytidylyltransferase family.</text>
</comment>
<dbReference type="InterPro" id="IPR023030">
    <property type="entry name" value="Bifunc_HldE"/>
</dbReference>
<dbReference type="NCBIfam" id="TIGR00125">
    <property type="entry name" value="cyt_tran_rel"/>
    <property type="match status" value="1"/>
</dbReference>
<comment type="function">
    <text evidence="1 12">Catalyzes the phosphorylation of D-glycero-D-manno-heptose 7-phosphate at the C-1 position to selectively form D-glycero-beta-D-manno-heptose-1,7-bisphosphate.</text>
</comment>
<keyword evidence="8 12" id="KW-0067">ATP-binding</keyword>
<feature type="region of interest" description="Cytidylyltransferase" evidence="12">
    <location>
        <begin position="364"/>
        <end position="500"/>
    </location>
</feature>
<dbReference type="InterPro" id="IPR029056">
    <property type="entry name" value="Ribokinase-like"/>
</dbReference>
<dbReference type="NCBIfam" id="TIGR02199">
    <property type="entry name" value="rfaE_dom_II"/>
    <property type="match status" value="1"/>
</dbReference>
<evidence type="ECO:0000256" key="11">
    <source>
        <dbReference type="ARBA" id="ARBA00047428"/>
    </source>
</evidence>
<dbReference type="HAMAP" id="MF_01603">
    <property type="entry name" value="HldE"/>
    <property type="match status" value="1"/>
</dbReference>
<feature type="region of interest" description="Ribokinase" evidence="12">
    <location>
        <begin position="1"/>
        <end position="331"/>
    </location>
</feature>
<dbReference type="Pfam" id="PF00294">
    <property type="entry name" value="PfkB"/>
    <property type="match status" value="1"/>
</dbReference>
<comment type="subunit">
    <text evidence="12">Homodimer.</text>
</comment>
<keyword evidence="7 12" id="KW-0418">Kinase</keyword>
<evidence type="ECO:0000259" key="14">
    <source>
        <dbReference type="Pfam" id="PF01467"/>
    </source>
</evidence>
<dbReference type="InterPro" id="IPR011913">
    <property type="entry name" value="RfaE_dom_I"/>
</dbReference>
<comment type="catalytic activity">
    <reaction evidence="12">
        <text>D-glycero-beta-D-manno-heptose 7-phosphate + ATP = D-glycero-beta-D-manno-heptose 1,7-bisphosphate + ADP + H(+)</text>
        <dbReference type="Rhea" id="RHEA:27473"/>
        <dbReference type="ChEBI" id="CHEBI:15378"/>
        <dbReference type="ChEBI" id="CHEBI:30616"/>
        <dbReference type="ChEBI" id="CHEBI:60204"/>
        <dbReference type="ChEBI" id="CHEBI:60208"/>
        <dbReference type="ChEBI" id="CHEBI:456216"/>
        <dbReference type="EC" id="2.7.1.167"/>
    </reaction>
</comment>
<dbReference type="SUPFAM" id="SSF53613">
    <property type="entry name" value="Ribokinase-like"/>
    <property type="match status" value="1"/>
</dbReference>
<dbReference type="PANTHER" id="PTHR46969:SF1">
    <property type="entry name" value="BIFUNCTIONAL PROTEIN HLDE"/>
    <property type="match status" value="1"/>
</dbReference>
<dbReference type="EC" id="2.7.1.167" evidence="12"/>
<comment type="function">
    <text evidence="2 12">Catalyzes the ADP transfer from ATP to D-glycero-beta-D-manno-heptose 1-phosphate, yielding ADP-D-glycero-beta-D-manno-heptose.</text>
</comment>
<dbReference type="InterPro" id="IPR011914">
    <property type="entry name" value="RfaE_dom_II"/>
</dbReference>
<accession>A0ABT4J9C3</accession>
<comment type="catalytic activity">
    <reaction evidence="11 12">
        <text>D-glycero-beta-D-manno-heptose 1-phosphate + ATP + H(+) = ADP-D-glycero-beta-D-manno-heptose + diphosphate</text>
        <dbReference type="Rhea" id="RHEA:27465"/>
        <dbReference type="ChEBI" id="CHEBI:15378"/>
        <dbReference type="ChEBI" id="CHEBI:30616"/>
        <dbReference type="ChEBI" id="CHEBI:33019"/>
        <dbReference type="ChEBI" id="CHEBI:59967"/>
        <dbReference type="ChEBI" id="CHEBI:61593"/>
        <dbReference type="EC" id="2.7.7.70"/>
    </reaction>
</comment>
<keyword evidence="4 12" id="KW-0808">Transferase</keyword>
<comment type="caution">
    <text evidence="15">The sequence shown here is derived from an EMBL/GenBank/DDBJ whole genome shotgun (WGS) entry which is preliminary data.</text>
</comment>
<dbReference type="EMBL" id="JAPTYD010000046">
    <property type="protein sequence ID" value="MCZ0963688.1"/>
    <property type="molecule type" value="Genomic_DNA"/>
</dbReference>
<evidence type="ECO:0000313" key="15">
    <source>
        <dbReference type="EMBL" id="MCZ0963688.1"/>
    </source>
</evidence>
<comment type="pathway">
    <text evidence="12">Nucleotide-sugar biosynthesis; ADP-L-glycero-beta-D-manno-heptose biosynthesis; ADP-L-glycero-beta-D-manno-heptose from D-glycero-beta-D-manno-heptose 7-phosphate: step 3/4.</text>
</comment>
<feature type="domain" description="Carbohydrate kinase PfkB" evidence="13">
    <location>
        <begin position="21"/>
        <end position="320"/>
    </location>
</feature>
<dbReference type="PROSITE" id="PS00583">
    <property type="entry name" value="PFKB_KINASES_1"/>
    <property type="match status" value="1"/>
</dbReference>
<evidence type="ECO:0000313" key="16">
    <source>
        <dbReference type="Proteomes" id="UP001149822"/>
    </source>
</evidence>
<evidence type="ECO:0000256" key="6">
    <source>
        <dbReference type="ARBA" id="ARBA00022741"/>
    </source>
</evidence>
<dbReference type="Proteomes" id="UP001149822">
    <property type="component" value="Unassembled WGS sequence"/>
</dbReference>
<keyword evidence="6 12" id="KW-0547">Nucleotide-binding</keyword>
<dbReference type="Gene3D" id="3.40.50.620">
    <property type="entry name" value="HUPs"/>
    <property type="match status" value="1"/>
</dbReference>
<keyword evidence="9 12" id="KW-0511">Multifunctional enzyme</keyword>
<evidence type="ECO:0000256" key="2">
    <source>
        <dbReference type="ARBA" id="ARBA00003753"/>
    </source>
</evidence>
<dbReference type="NCBIfam" id="TIGR02198">
    <property type="entry name" value="rfaE_dom_I"/>
    <property type="match status" value="1"/>
</dbReference>
<evidence type="ECO:0000259" key="13">
    <source>
        <dbReference type="Pfam" id="PF00294"/>
    </source>
</evidence>
<evidence type="ECO:0000256" key="4">
    <source>
        <dbReference type="ARBA" id="ARBA00022679"/>
    </source>
</evidence>
<feature type="binding site" evidence="12">
    <location>
        <begin position="208"/>
        <end position="211"/>
    </location>
    <ligand>
        <name>ATP</name>
        <dbReference type="ChEBI" id="CHEBI:30616"/>
    </ligand>
</feature>
<comment type="pathway">
    <text evidence="12">Nucleotide-sugar biosynthesis; ADP-L-glycero-beta-D-manno-heptose biosynthesis; ADP-L-glycero-beta-D-manno-heptose from D-glycero-beta-D-manno-heptose 7-phosphate: step 1/4.</text>
</comment>
<keyword evidence="16" id="KW-1185">Reference proteome</keyword>
<dbReference type="GO" id="GO:0016301">
    <property type="term" value="F:kinase activity"/>
    <property type="evidence" value="ECO:0007669"/>
    <property type="project" value="UniProtKB-KW"/>
</dbReference>
<evidence type="ECO:0000256" key="3">
    <source>
        <dbReference type="ARBA" id="ARBA00004713"/>
    </source>
</evidence>
<dbReference type="InterPro" id="IPR011611">
    <property type="entry name" value="PfkB_dom"/>
</dbReference>
<evidence type="ECO:0000256" key="9">
    <source>
        <dbReference type="ARBA" id="ARBA00023268"/>
    </source>
</evidence>
<dbReference type="InterPro" id="IPR004821">
    <property type="entry name" value="Cyt_trans-like"/>
</dbReference>
<reference evidence="15" key="1">
    <citation type="submission" date="2022-12" db="EMBL/GenBank/DDBJ databases">
        <title>Paracoccus sp. EF6 isolated from a lake water.</title>
        <authorList>
            <person name="Liu H."/>
        </authorList>
    </citation>
    <scope>NUCLEOTIDE SEQUENCE</scope>
    <source>
        <strain evidence="15">EF6</strain>
    </source>
</reference>
<dbReference type="EC" id="2.7.7.70" evidence="12"/>
<gene>
    <name evidence="15" type="primary">rfaE1</name>
    <name evidence="12" type="synonym">hldE</name>
    <name evidence="15" type="ORF">OU682_18980</name>
</gene>